<keyword evidence="4" id="KW-0698">rRNA processing</keyword>
<evidence type="ECO:0000313" key="7">
    <source>
        <dbReference type="Proteomes" id="UP000183557"/>
    </source>
</evidence>
<dbReference type="GO" id="GO:0006364">
    <property type="term" value="P:rRNA processing"/>
    <property type="evidence" value="ECO:0007669"/>
    <property type="project" value="UniProtKB-UniRule"/>
</dbReference>
<comment type="subunit">
    <text evidence="4">Homodimer.</text>
</comment>
<dbReference type="PANTHER" id="PTHR34276">
    <property type="entry name" value="MINI-RIBONUCLEASE 3"/>
    <property type="match status" value="1"/>
</dbReference>
<evidence type="ECO:0000256" key="4">
    <source>
        <dbReference type="HAMAP-Rule" id="MF_01468"/>
    </source>
</evidence>
<feature type="active site" evidence="4">
    <location>
        <position position="19"/>
    </location>
</feature>
<gene>
    <name evidence="4" type="primary">mrnC</name>
    <name evidence="6" type="ORF">SAMN04487936_11663</name>
</gene>
<dbReference type="Pfam" id="PF00636">
    <property type="entry name" value="Ribonuclease_3"/>
    <property type="match status" value="1"/>
</dbReference>
<dbReference type="CDD" id="cd00593">
    <property type="entry name" value="RIBOc"/>
    <property type="match status" value="1"/>
</dbReference>
<dbReference type="RefSeq" id="WP_075038197.1">
    <property type="nucleotide sequence ID" value="NZ_FOSB01000016.1"/>
</dbReference>
<comment type="subcellular location">
    <subcellularLocation>
        <location evidence="4">Cytoplasm</location>
    </subcellularLocation>
</comment>
<dbReference type="EC" id="3.1.26.-" evidence="4"/>
<keyword evidence="3 4" id="KW-0378">Hydrolase</keyword>
<protein>
    <recommendedName>
        <fullName evidence="4">Mini-ribonuclease 3</fullName>
        <shortName evidence="4">Mini-3</shortName>
        <shortName evidence="4">Mini-RNase 3</shortName>
        <ecNumber evidence="4">3.1.26.-</ecNumber>
    </recommendedName>
    <alternativeName>
        <fullName evidence="4">Mini-RNase III</fullName>
        <shortName evidence="4">Mini-III</shortName>
    </alternativeName>
</protein>
<dbReference type="Proteomes" id="UP000183557">
    <property type="component" value="Unassembled WGS sequence"/>
</dbReference>
<dbReference type="EMBL" id="FOSB01000016">
    <property type="protein sequence ID" value="SFK52658.1"/>
    <property type="molecule type" value="Genomic_DNA"/>
</dbReference>
<sequence length="135" mass="15352">MTKADVKQMKSLALAYMGDSVYELYVRHHLLEKGDIQPQHLHKKAIQFVSAVSQAGVVKAWQEENLLTEEEEGVLRRGRNAKSGSVPKSTNVQTYRYSTAFEAVLGYLYLSDQTERLETLIKHAINNVEERSDVK</sequence>
<keyword evidence="4" id="KW-0699">rRNA-binding</keyword>
<feature type="domain" description="RNase III" evidence="5">
    <location>
        <begin position="4"/>
        <end position="134"/>
    </location>
</feature>
<accession>A0A1I4A8C7</accession>
<keyword evidence="7" id="KW-1185">Reference proteome</keyword>
<organism evidence="6 7">
    <name type="scientific">Halobacillus dabanensis</name>
    <dbReference type="NCBI Taxonomy" id="240302"/>
    <lineage>
        <taxon>Bacteria</taxon>
        <taxon>Bacillati</taxon>
        <taxon>Bacillota</taxon>
        <taxon>Bacilli</taxon>
        <taxon>Bacillales</taxon>
        <taxon>Bacillaceae</taxon>
        <taxon>Halobacillus</taxon>
    </lineage>
</organism>
<dbReference type="GO" id="GO:0005737">
    <property type="term" value="C:cytoplasm"/>
    <property type="evidence" value="ECO:0007669"/>
    <property type="project" value="UniProtKB-SubCell"/>
</dbReference>
<dbReference type="InterPro" id="IPR008226">
    <property type="entry name" value="Mini3_fam"/>
</dbReference>
<keyword evidence="4" id="KW-0694">RNA-binding</keyword>
<dbReference type="HAMAP" id="MF_01468">
    <property type="entry name" value="RNase_Mini_III"/>
    <property type="match status" value="1"/>
</dbReference>
<dbReference type="SMART" id="SM00535">
    <property type="entry name" value="RIBOc"/>
    <property type="match status" value="1"/>
</dbReference>
<dbReference type="Gene3D" id="1.10.1520.10">
    <property type="entry name" value="Ribonuclease III domain"/>
    <property type="match status" value="1"/>
</dbReference>
<evidence type="ECO:0000256" key="2">
    <source>
        <dbReference type="ARBA" id="ARBA00022759"/>
    </source>
</evidence>
<dbReference type="InterPro" id="IPR000999">
    <property type="entry name" value="RNase_III_dom"/>
</dbReference>
<comment type="function">
    <text evidence="4">Involved in correct processing of both the 5' and 3' ends of 23S rRNA precursor. Processes 30S rRNA precursor transcript even in absence of ribonuclease 3 (Rnc); Rnc processes 30S rRNA into smaller rRNA precursors.</text>
</comment>
<dbReference type="OrthoDB" id="46571at2"/>
<dbReference type="PIRSF" id="PIRSF005520">
    <property type="entry name" value="UCP005520"/>
    <property type="match status" value="1"/>
</dbReference>
<comment type="cofactor">
    <cofactor evidence="4">
        <name>Mg(2+)</name>
        <dbReference type="ChEBI" id="CHEBI:18420"/>
    </cofactor>
</comment>
<keyword evidence="4" id="KW-0460">Magnesium</keyword>
<comment type="similarity">
    <text evidence="4">Belongs to the MrnC RNase family.</text>
</comment>
<keyword evidence="2 4" id="KW-0255">Endonuclease</keyword>
<evidence type="ECO:0000256" key="3">
    <source>
        <dbReference type="ARBA" id="ARBA00022801"/>
    </source>
</evidence>
<keyword evidence="4" id="KW-0963">Cytoplasm</keyword>
<dbReference type="SUPFAM" id="SSF69065">
    <property type="entry name" value="RNase III domain-like"/>
    <property type="match status" value="1"/>
</dbReference>
<dbReference type="PANTHER" id="PTHR34276:SF1">
    <property type="entry name" value="MINI-RIBONUCLEASE 3"/>
    <property type="match status" value="1"/>
</dbReference>
<name>A0A1I4A8C7_HALDA</name>
<keyword evidence="1 4" id="KW-0540">Nuclease</keyword>
<evidence type="ECO:0000259" key="5">
    <source>
        <dbReference type="SMART" id="SM00535"/>
    </source>
</evidence>
<reference evidence="7" key="1">
    <citation type="submission" date="2016-10" db="EMBL/GenBank/DDBJ databases">
        <authorList>
            <person name="Varghese N."/>
            <person name="Submissions S."/>
        </authorList>
    </citation>
    <scope>NUCLEOTIDE SEQUENCE [LARGE SCALE GENOMIC DNA]</scope>
    <source>
        <strain evidence="7">CGMCC 1.3704</strain>
    </source>
</reference>
<dbReference type="GO" id="GO:0019843">
    <property type="term" value="F:rRNA binding"/>
    <property type="evidence" value="ECO:0007669"/>
    <property type="project" value="UniProtKB-UniRule"/>
</dbReference>
<proteinExistence type="inferred from homology"/>
<dbReference type="AlphaFoldDB" id="A0A1I4A8C7"/>
<dbReference type="GO" id="GO:0004525">
    <property type="term" value="F:ribonuclease III activity"/>
    <property type="evidence" value="ECO:0007669"/>
    <property type="project" value="InterPro"/>
</dbReference>
<dbReference type="STRING" id="240302.BN982_04064"/>
<evidence type="ECO:0000313" key="6">
    <source>
        <dbReference type="EMBL" id="SFK52658.1"/>
    </source>
</evidence>
<dbReference type="InterPro" id="IPR036389">
    <property type="entry name" value="RNase_III_sf"/>
</dbReference>
<evidence type="ECO:0000256" key="1">
    <source>
        <dbReference type="ARBA" id="ARBA00022722"/>
    </source>
</evidence>
<keyword evidence="4" id="KW-0690">Ribosome biogenesis</keyword>